<feature type="region of interest" description="Disordered" evidence="3">
    <location>
        <begin position="96"/>
        <end position="311"/>
    </location>
</feature>
<feature type="compositionally biased region" description="Basic and acidic residues" evidence="3">
    <location>
        <begin position="97"/>
        <end position="128"/>
    </location>
</feature>
<dbReference type="EMBL" id="JADCUA010000025">
    <property type="protein sequence ID" value="KAH9831637.1"/>
    <property type="molecule type" value="Genomic_DNA"/>
</dbReference>
<dbReference type="GeneID" id="71998356"/>
<evidence type="ECO:0000256" key="3">
    <source>
        <dbReference type="SAM" id="MobiDB-lite"/>
    </source>
</evidence>
<dbReference type="RefSeq" id="XP_047774751.1">
    <property type="nucleotide sequence ID" value="XM_047917624.1"/>
</dbReference>
<feature type="compositionally biased region" description="Basic and acidic residues" evidence="3">
    <location>
        <begin position="200"/>
        <end position="212"/>
    </location>
</feature>
<comment type="caution">
    <text evidence="4">The sequence shown here is derived from an EMBL/GenBank/DDBJ whole genome shotgun (WGS) entry which is preliminary data.</text>
</comment>
<dbReference type="PANTHER" id="PTHR32083:SF0">
    <property type="entry name" value="CILIA AND FLAGELLA-ASSOCIATED PROTEIN 58"/>
    <property type="match status" value="1"/>
</dbReference>
<feature type="coiled-coil region" evidence="2">
    <location>
        <begin position="510"/>
        <end position="544"/>
    </location>
</feature>
<feature type="compositionally biased region" description="Low complexity" evidence="3">
    <location>
        <begin position="230"/>
        <end position="251"/>
    </location>
</feature>
<reference evidence="4 5" key="1">
    <citation type="journal article" date="2021" name="Environ. Microbiol.">
        <title>Gene family expansions and transcriptome signatures uncover fungal adaptations to wood decay.</title>
        <authorList>
            <person name="Hage H."/>
            <person name="Miyauchi S."/>
            <person name="Viragh M."/>
            <person name="Drula E."/>
            <person name="Min B."/>
            <person name="Chaduli D."/>
            <person name="Navarro D."/>
            <person name="Favel A."/>
            <person name="Norest M."/>
            <person name="Lesage-Meessen L."/>
            <person name="Balint B."/>
            <person name="Merenyi Z."/>
            <person name="de Eugenio L."/>
            <person name="Morin E."/>
            <person name="Martinez A.T."/>
            <person name="Baldrian P."/>
            <person name="Stursova M."/>
            <person name="Martinez M.J."/>
            <person name="Novotny C."/>
            <person name="Magnuson J.K."/>
            <person name="Spatafora J.W."/>
            <person name="Maurice S."/>
            <person name="Pangilinan J."/>
            <person name="Andreopoulos W."/>
            <person name="LaButti K."/>
            <person name="Hundley H."/>
            <person name="Na H."/>
            <person name="Kuo A."/>
            <person name="Barry K."/>
            <person name="Lipzen A."/>
            <person name="Henrissat B."/>
            <person name="Riley R."/>
            <person name="Ahrendt S."/>
            <person name="Nagy L.G."/>
            <person name="Grigoriev I.V."/>
            <person name="Martin F."/>
            <person name="Rosso M.N."/>
        </authorList>
    </citation>
    <scope>NUCLEOTIDE SEQUENCE [LARGE SCALE GENOMIC DNA]</scope>
    <source>
        <strain evidence="4 5">CIRM-BRFM 1785</strain>
    </source>
</reference>
<feature type="compositionally biased region" description="Low complexity" evidence="3">
    <location>
        <begin position="213"/>
        <end position="222"/>
    </location>
</feature>
<evidence type="ECO:0000313" key="5">
    <source>
        <dbReference type="Proteomes" id="UP000814176"/>
    </source>
</evidence>
<evidence type="ECO:0000313" key="4">
    <source>
        <dbReference type="EMBL" id="KAH9831637.1"/>
    </source>
</evidence>
<accession>A0ABQ8K420</accession>
<feature type="region of interest" description="Disordered" evidence="3">
    <location>
        <begin position="585"/>
        <end position="610"/>
    </location>
</feature>
<proteinExistence type="predicted"/>
<name>A0ABQ8K420_9APHY</name>
<feature type="coiled-coil region" evidence="2">
    <location>
        <begin position="356"/>
        <end position="471"/>
    </location>
</feature>
<feature type="region of interest" description="Disordered" evidence="3">
    <location>
        <begin position="736"/>
        <end position="757"/>
    </location>
</feature>
<feature type="region of interest" description="Disordered" evidence="3">
    <location>
        <begin position="549"/>
        <end position="571"/>
    </location>
</feature>
<keyword evidence="1 2" id="KW-0175">Coiled coil</keyword>
<evidence type="ECO:0000256" key="1">
    <source>
        <dbReference type="ARBA" id="ARBA00023054"/>
    </source>
</evidence>
<evidence type="ECO:0000256" key="2">
    <source>
        <dbReference type="SAM" id="Coils"/>
    </source>
</evidence>
<sequence>MDVETYGRNRQSIADLEQELYNIFEDHPRAHINESGDPVVPADALVDVLRAFSRSHDSVELMTPTEEDQLTQLIDSNPGLAVTPQVLLQFIAMRTNHSPEEDSPPHEDYDYDFPERGRSEDRDYDDPYSRSSSRDSNGTSVWRPGSRPSSRPPSRGPPVPRTPTSRESPFDASRRQRSTPLVNVNKAPSSWSRRPPPSRRKSDASQHVRSSSDSESSGPPTSFGRTPGRSRAPSNPISPSSSVGSPPFAASISRPHSRAQSQPQSHFASIDNAFGDYQRSSPEREGDYRAQPQSSSGMMSPPPSDLSDSYDEDQLADTINSLLMPRASGADSDSDDDDASALGLIMDRSAASSTISLDLEQRIEALQRVNTELRRKLGDAERTLQLKLAEHESELEEMQSRLEEMVSELSATKREEKELRSKERTNQTQISALESEIAKLQKSLETARASYQSLQKQYQEQCAESERYRNTLRRRDEEIKDHKEVAGLQQIEAGKWAREQANYEERIAFIEGELSIAQQAQAQLDEQKQENMMLKETIDRMRFDMDEMRSNASSGAGPGGSGTVSARGSVSRSLGAELLSRMKDLGDPEEELEEEANETVVSPTVEDNDTEGEDVVETIITRTKRKVASRAKRLETIKVDEVKEYSDTGVQHAMSEFTASHDVQTDPEPKILTASFSMQTDERPLVSMDIQTDPEPELEAVEVREMVSMEVQTDEPESVPPTSNALGLDLDIDSMASSSSTLLPPTPRQKSEELHDHMHDLPPDYDQVTSEEREQLAMRVAEETVKQWHRGLKLPIEPVEGGISGDAAEDWKALKEELGVECSVIDKLVEESQRNGAGRRDSERSSRRKSSRFYNIYNTYVYGGDSEGSSVLSTSQLLFCVGVSAAVAFVVGQATAPQYAIPGGLTPYDRAAWSSFNSIRATGEGFPGDGAAVWDFIGRIGGGAARTLRGWPM</sequence>
<organism evidence="4 5">
    <name type="scientific">Rhodofomes roseus</name>
    <dbReference type="NCBI Taxonomy" id="34475"/>
    <lineage>
        <taxon>Eukaryota</taxon>
        <taxon>Fungi</taxon>
        <taxon>Dikarya</taxon>
        <taxon>Basidiomycota</taxon>
        <taxon>Agaricomycotina</taxon>
        <taxon>Agaricomycetes</taxon>
        <taxon>Polyporales</taxon>
        <taxon>Rhodofomes</taxon>
    </lineage>
</organism>
<dbReference type="PANTHER" id="PTHR32083">
    <property type="entry name" value="CILIA AND FLAGELLA-ASSOCIATED PROTEIN 58-RELATED"/>
    <property type="match status" value="1"/>
</dbReference>
<protein>
    <submittedName>
        <fullName evidence="4">Uncharacterized protein</fullName>
    </submittedName>
</protein>
<feature type="compositionally biased region" description="Acidic residues" evidence="3">
    <location>
        <begin position="587"/>
        <end position="597"/>
    </location>
</feature>
<dbReference type="Proteomes" id="UP000814176">
    <property type="component" value="Unassembled WGS sequence"/>
</dbReference>
<feature type="compositionally biased region" description="Polar residues" evidence="3">
    <location>
        <begin position="258"/>
        <end position="267"/>
    </location>
</feature>
<feature type="compositionally biased region" description="Low complexity" evidence="3">
    <location>
        <begin position="129"/>
        <end position="149"/>
    </location>
</feature>
<gene>
    <name evidence="4" type="ORF">C8Q71DRAFT_296480</name>
</gene>
<feature type="compositionally biased region" description="Pro residues" evidence="3">
    <location>
        <begin position="150"/>
        <end position="161"/>
    </location>
</feature>
<keyword evidence="5" id="KW-1185">Reference proteome</keyword>